<evidence type="ECO:0000256" key="5">
    <source>
        <dbReference type="ARBA" id="ARBA00038437"/>
    </source>
</evidence>
<dbReference type="Pfam" id="PF00270">
    <property type="entry name" value="DEAD"/>
    <property type="match status" value="1"/>
</dbReference>
<dbReference type="Pfam" id="PF00271">
    <property type="entry name" value="Helicase_C"/>
    <property type="match status" value="1"/>
</dbReference>
<evidence type="ECO:0000256" key="1">
    <source>
        <dbReference type="ARBA" id="ARBA00022741"/>
    </source>
</evidence>
<dbReference type="CDD" id="cd00268">
    <property type="entry name" value="DEADc"/>
    <property type="match status" value="1"/>
</dbReference>
<dbReference type="PROSITE" id="PS51194">
    <property type="entry name" value="HELICASE_CTER"/>
    <property type="match status" value="1"/>
</dbReference>
<dbReference type="NCBIfam" id="NF008744">
    <property type="entry name" value="PRK11776.1"/>
    <property type="match status" value="1"/>
</dbReference>
<dbReference type="GO" id="GO:0003724">
    <property type="term" value="F:RNA helicase activity"/>
    <property type="evidence" value="ECO:0007669"/>
    <property type="project" value="UniProtKB-EC"/>
</dbReference>
<feature type="domain" description="Helicase C-terminal" evidence="9">
    <location>
        <begin position="228"/>
        <end position="374"/>
    </location>
</feature>
<dbReference type="EMBL" id="JACNJZ010000049">
    <property type="protein sequence ID" value="MBC8316713.1"/>
    <property type="molecule type" value="Genomic_DNA"/>
</dbReference>
<dbReference type="InterPro" id="IPR011545">
    <property type="entry name" value="DEAD/DEAH_box_helicase_dom"/>
</dbReference>
<dbReference type="PANTHER" id="PTHR47959">
    <property type="entry name" value="ATP-DEPENDENT RNA HELICASE RHLE-RELATED"/>
    <property type="match status" value="1"/>
</dbReference>
<dbReference type="GO" id="GO:0016787">
    <property type="term" value="F:hydrolase activity"/>
    <property type="evidence" value="ECO:0007669"/>
    <property type="project" value="UniProtKB-KW"/>
</dbReference>
<accession>A0A8J6NE10</accession>
<dbReference type="PROSITE" id="PS51195">
    <property type="entry name" value="Q_MOTIF"/>
    <property type="match status" value="1"/>
</dbReference>
<organism evidence="11 12">
    <name type="scientific">Candidatus Desulfobia pelagia</name>
    <dbReference type="NCBI Taxonomy" id="2841692"/>
    <lineage>
        <taxon>Bacteria</taxon>
        <taxon>Pseudomonadati</taxon>
        <taxon>Thermodesulfobacteriota</taxon>
        <taxon>Desulfobulbia</taxon>
        <taxon>Desulfobulbales</taxon>
        <taxon>Desulfobulbaceae</taxon>
        <taxon>Candidatus Desulfobia</taxon>
    </lineage>
</organism>
<dbReference type="Gene3D" id="3.30.70.330">
    <property type="match status" value="1"/>
</dbReference>
<dbReference type="InterPro" id="IPR012677">
    <property type="entry name" value="Nucleotide-bd_a/b_plait_sf"/>
</dbReference>
<dbReference type="Proteomes" id="UP000614424">
    <property type="component" value="Unassembled WGS sequence"/>
</dbReference>
<dbReference type="InterPro" id="IPR005580">
    <property type="entry name" value="DbpA/CsdA_RNA-bd_dom"/>
</dbReference>
<gene>
    <name evidence="11" type="primary">dbpA</name>
    <name evidence="11" type="ORF">H8E41_02335</name>
</gene>
<reference evidence="11 12" key="1">
    <citation type="submission" date="2020-08" db="EMBL/GenBank/DDBJ databases">
        <title>Bridging the membrane lipid divide: bacteria of the FCB group superphylum have the potential to synthesize archaeal ether lipids.</title>
        <authorList>
            <person name="Villanueva L."/>
            <person name="Von Meijenfeldt F.A.B."/>
            <person name="Westbye A.B."/>
            <person name="Yadav S."/>
            <person name="Hopmans E.C."/>
            <person name="Dutilh B.E."/>
            <person name="Sinninghe Damste J.S."/>
        </authorList>
    </citation>
    <scope>NUCLEOTIDE SEQUENCE [LARGE SCALE GENOMIC DNA]</scope>
    <source>
        <strain evidence="11">NIOZ-UU47</strain>
    </source>
</reference>
<dbReference type="InterPro" id="IPR027417">
    <property type="entry name" value="P-loop_NTPase"/>
</dbReference>
<feature type="short sequence motif" description="Q motif" evidence="6">
    <location>
        <begin position="4"/>
        <end position="32"/>
    </location>
</feature>
<dbReference type="InterPro" id="IPR014014">
    <property type="entry name" value="RNA_helicase_DEAD_Q_motif"/>
</dbReference>
<feature type="domain" description="Helicase ATP-binding" evidence="8">
    <location>
        <begin position="35"/>
        <end position="206"/>
    </location>
</feature>
<dbReference type="InterPro" id="IPR001650">
    <property type="entry name" value="Helicase_C-like"/>
</dbReference>
<keyword evidence="2 7" id="KW-0378">Hydrolase</keyword>
<dbReference type="PROSITE" id="PS51192">
    <property type="entry name" value="HELICASE_ATP_BIND_1"/>
    <property type="match status" value="1"/>
</dbReference>
<evidence type="ECO:0000259" key="10">
    <source>
        <dbReference type="PROSITE" id="PS51195"/>
    </source>
</evidence>
<comment type="caution">
    <text evidence="11">The sequence shown here is derived from an EMBL/GenBank/DDBJ whole genome shotgun (WGS) entry which is preliminary data.</text>
</comment>
<dbReference type="Pfam" id="PF03880">
    <property type="entry name" value="DbpA"/>
    <property type="match status" value="1"/>
</dbReference>
<sequence>MTEFQFSCLPISKAMIHNLNELGFKAMTPVQAESLPHILKNCDVIAQAKTGSGKTAAFGIGVLHKLDVKKFRVQSLILCPTRELADQVAKELRRLARATHNVKILTLCGGVAFGPQYGSLLHGAHIIVGTPGRVLQHLDKGYLSVKDVNTLVLDEADRMLDMGFIDQIDRIVAHVPQKRQTLLFSATYPEKIIDLSSTIQKNAINIEISGERANKITEYFYGVAHEDKLSLLIKIIAHHKPKNVLIFCNTKLQSQDVADHLFDAGIGTLAIHGDLEQYERTDVLVRFANNSCSVLVATDVAARGLDIKELEMVVNYDIPQDEATYIHRIGRTGRAGREGIAITLFNKNQAAVMEKYRNETRKFDDVDALIEDEDFILVPPNVTLVLEGGKKDKMRPGDILGALTGEAGIEGKYVGKIDIYDRQSYVAVERSMFQKAFSYLKNGKIKGRTFSVWVLGKSYSDHVD</sequence>
<dbReference type="GO" id="GO:0005829">
    <property type="term" value="C:cytosol"/>
    <property type="evidence" value="ECO:0007669"/>
    <property type="project" value="TreeGrafter"/>
</dbReference>
<dbReference type="InterPro" id="IPR000629">
    <property type="entry name" value="RNA-helicase_DEAD-box_CS"/>
</dbReference>
<name>A0A8J6NE10_9BACT</name>
<keyword evidence="1 7" id="KW-0547">Nucleotide-binding</keyword>
<keyword evidence="3 7" id="KW-0347">Helicase</keyword>
<evidence type="ECO:0000256" key="3">
    <source>
        <dbReference type="ARBA" id="ARBA00022806"/>
    </source>
</evidence>
<dbReference type="InterPro" id="IPR050079">
    <property type="entry name" value="DEAD_box_RNA_helicase"/>
</dbReference>
<dbReference type="SMART" id="SM00487">
    <property type="entry name" value="DEXDc"/>
    <property type="match status" value="1"/>
</dbReference>
<comment type="similarity">
    <text evidence="5 7">Belongs to the DEAD box helicase family.</text>
</comment>
<proteinExistence type="inferred from homology"/>
<feature type="domain" description="DEAD-box RNA helicase Q" evidence="10">
    <location>
        <begin position="4"/>
        <end position="32"/>
    </location>
</feature>
<dbReference type="AlphaFoldDB" id="A0A8J6NE10"/>
<dbReference type="PANTHER" id="PTHR47959:SF1">
    <property type="entry name" value="ATP-DEPENDENT RNA HELICASE DBPA"/>
    <property type="match status" value="1"/>
</dbReference>
<dbReference type="GO" id="GO:0003676">
    <property type="term" value="F:nucleic acid binding"/>
    <property type="evidence" value="ECO:0007669"/>
    <property type="project" value="InterPro"/>
</dbReference>
<evidence type="ECO:0000256" key="2">
    <source>
        <dbReference type="ARBA" id="ARBA00022801"/>
    </source>
</evidence>
<evidence type="ECO:0000256" key="4">
    <source>
        <dbReference type="ARBA" id="ARBA00022840"/>
    </source>
</evidence>
<evidence type="ECO:0000313" key="11">
    <source>
        <dbReference type="EMBL" id="MBC8316713.1"/>
    </source>
</evidence>
<keyword evidence="4 7" id="KW-0067">ATP-binding</keyword>
<dbReference type="GO" id="GO:0005524">
    <property type="term" value="F:ATP binding"/>
    <property type="evidence" value="ECO:0007669"/>
    <property type="project" value="UniProtKB-KW"/>
</dbReference>
<evidence type="ECO:0000313" key="12">
    <source>
        <dbReference type="Proteomes" id="UP000614424"/>
    </source>
</evidence>
<protein>
    <submittedName>
        <fullName evidence="11">ATP-dependent RNA helicase DbpA</fullName>
        <ecNumber evidence="11">3.6.4.13</ecNumber>
    </submittedName>
</protein>
<dbReference type="Gene3D" id="3.40.50.300">
    <property type="entry name" value="P-loop containing nucleotide triphosphate hydrolases"/>
    <property type="match status" value="2"/>
</dbReference>
<dbReference type="SUPFAM" id="SSF52540">
    <property type="entry name" value="P-loop containing nucleoside triphosphate hydrolases"/>
    <property type="match status" value="1"/>
</dbReference>
<dbReference type="SMART" id="SM00490">
    <property type="entry name" value="HELICc"/>
    <property type="match status" value="1"/>
</dbReference>
<dbReference type="PROSITE" id="PS00039">
    <property type="entry name" value="DEAD_ATP_HELICASE"/>
    <property type="match status" value="1"/>
</dbReference>
<dbReference type="InterPro" id="IPR014001">
    <property type="entry name" value="Helicase_ATP-bd"/>
</dbReference>
<evidence type="ECO:0000256" key="6">
    <source>
        <dbReference type="PROSITE-ProRule" id="PRU00552"/>
    </source>
</evidence>
<evidence type="ECO:0000256" key="7">
    <source>
        <dbReference type="RuleBase" id="RU000492"/>
    </source>
</evidence>
<dbReference type="InterPro" id="IPR044742">
    <property type="entry name" value="DEAD/DEAH_RhlB"/>
</dbReference>
<dbReference type="EC" id="3.6.4.13" evidence="11"/>
<dbReference type="CDD" id="cd18787">
    <property type="entry name" value="SF2_C_DEAD"/>
    <property type="match status" value="1"/>
</dbReference>
<evidence type="ECO:0000259" key="9">
    <source>
        <dbReference type="PROSITE" id="PS51194"/>
    </source>
</evidence>
<evidence type="ECO:0000259" key="8">
    <source>
        <dbReference type="PROSITE" id="PS51192"/>
    </source>
</evidence>